<dbReference type="SFLD" id="SFLDF00027">
    <property type="entry name" value="p-type_atpase"/>
    <property type="match status" value="1"/>
</dbReference>
<dbReference type="GO" id="GO:0055070">
    <property type="term" value="P:copper ion homeostasis"/>
    <property type="evidence" value="ECO:0007669"/>
    <property type="project" value="TreeGrafter"/>
</dbReference>
<dbReference type="PANTHER" id="PTHR43520">
    <property type="entry name" value="ATP7, ISOFORM B"/>
    <property type="match status" value="1"/>
</dbReference>
<keyword evidence="9 12" id="KW-0472">Membrane</keyword>
<dbReference type="InterPro" id="IPR036163">
    <property type="entry name" value="HMA_dom_sf"/>
</dbReference>
<evidence type="ECO:0000313" key="15">
    <source>
        <dbReference type="Proteomes" id="UP000185479"/>
    </source>
</evidence>
<feature type="transmembrane region" description="Helical" evidence="12">
    <location>
        <begin position="178"/>
        <end position="204"/>
    </location>
</feature>
<feature type="transmembrane region" description="Helical" evidence="12">
    <location>
        <begin position="123"/>
        <end position="142"/>
    </location>
</feature>
<dbReference type="GO" id="GO:0005524">
    <property type="term" value="F:ATP binding"/>
    <property type="evidence" value="ECO:0007669"/>
    <property type="project" value="UniProtKB-UniRule"/>
</dbReference>
<dbReference type="PROSITE" id="PS00154">
    <property type="entry name" value="ATPASE_E1_E2"/>
    <property type="match status" value="1"/>
</dbReference>
<feature type="transmembrane region" description="Helical" evidence="12">
    <location>
        <begin position="224"/>
        <end position="243"/>
    </location>
</feature>
<dbReference type="AlphaFoldDB" id="A0A1L7CPS2"/>
<keyword evidence="6 12" id="KW-0067">ATP-binding</keyword>
<feature type="transmembrane region" description="Helical" evidence="12">
    <location>
        <begin position="729"/>
        <end position="747"/>
    </location>
</feature>
<dbReference type="Gene3D" id="3.30.70.100">
    <property type="match status" value="1"/>
</dbReference>
<dbReference type="FunFam" id="2.70.150.10:FF:000002">
    <property type="entry name" value="Copper-transporting ATPase 1, putative"/>
    <property type="match status" value="1"/>
</dbReference>
<comment type="catalytic activity">
    <reaction evidence="10">
        <text>ATP + H2O = ADP + phosphate + H(+)</text>
        <dbReference type="Rhea" id="RHEA:13065"/>
        <dbReference type="ChEBI" id="CHEBI:15377"/>
        <dbReference type="ChEBI" id="CHEBI:15378"/>
        <dbReference type="ChEBI" id="CHEBI:30616"/>
        <dbReference type="ChEBI" id="CHEBI:43474"/>
        <dbReference type="ChEBI" id="CHEBI:456216"/>
    </reaction>
</comment>
<dbReference type="FunFam" id="3.30.70.100:FF:000005">
    <property type="entry name" value="Copper-exporting P-type ATPase A"/>
    <property type="match status" value="1"/>
</dbReference>
<dbReference type="GO" id="GO:0043682">
    <property type="term" value="F:P-type divalent copper transporter activity"/>
    <property type="evidence" value="ECO:0007669"/>
    <property type="project" value="TreeGrafter"/>
</dbReference>
<evidence type="ECO:0000256" key="8">
    <source>
        <dbReference type="ARBA" id="ARBA00022989"/>
    </source>
</evidence>
<keyword evidence="15" id="KW-1185">Reference proteome</keyword>
<dbReference type="InterPro" id="IPR023298">
    <property type="entry name" value="ATPase_P-typ_TM_dom_sf"/>
</dbReference>
<dbReference type="PROSITE" id="PS01229">
    <property type="entry name" value="COF_2"/>
    <property type="match status" value="1"/>
</dbReference>
<dbReference type="InterPro" id="IPR044492">
    <property type="entry name" value="P_typ_ATPase_HD_dom"/>
</dbReference>
<dbReference type="InterPro" id="IPR023214">
    <property type="entry name" value="HAD_sf"/>
</dbReference>
<dbReference type="NCBIfam" id="TIGR01511">
    <property type="entry name" value="ATPase-IB1_Cu"/>
    <property type="match status" value="1"/>
</dbReference>
<dbReference type="Gene3D" id="3.40.50.1000">
    <property type="entry name" value="HAD superfamily/HAD-like"/>
    <property type="match status" value="1"/>
</dbReference>
<dbReference type="CDD" id="cd00371">
    <property type="entry name" value="HMA"/>
    <property type="match status" value="1"/>
</dbReference>
<dbReference type="InterPro" id="IPR017969">
    <property type="entry name" value="Heavy-metal-associated_CS"/>
</dbReference>
<feature type="transmembrane region" description="Helical" evidence="12">
    <location>
        <begin position="706"/>
        <end position="723"/>
    </location>
</feature>
<proteinExistence type="inferred from homology"/>
<dbReference type="Pfam" id="PF00122">
    <property type="entry name" value="E1-E2_ATPase"/>
    <property type="match status" value="1"/>
</dbReference>
<evidence type="ECO:0000259" key="13">
    <source>
        <dbReference type="PROSITE" id="PS50846"/>
    </source>
</evidence>
<protein>
    <recommendedName>
        <fullName evidence="11">Cation-transporting P-type ATPase B</fullName>
    </recommendedName>
</protein>
<evidence type="ECO:0000256" key="10">
    <source>
        <dbReference type="ARBA" id="ARBA00049360"/>
    </source>
</evidence>
<organism evidence="14 15">
    <name type="scientific">Corynebacterium flavescens</name>
    <dbReference type="NCBI Taxonomy" id="28028"/>
    <lineage>
        <taxon>Bacteria</taxon>
        <taxon>Bacillati</taxon>
        <taxon>Actinomycetota</taxon>
        <taxon>Actinomycetes</taxon>
        <taxon>Mycobacteriales</taxon>
        <taxon>Corynebacteriaceae</taxon>
        <taxon>Corynebacterium</taxon>
    </lineage>
</organism>
<dbReference type="GO" id="GO:0016887">
    <property type="term" value="F:ATP hydrolysis activity"/>
    <property type="evidence" value="ECO:0007669"/>
    <property type="project" value="InterPro"/>
</dbReference>
<dbReference type="InterPro" id="IPR036412">
    <property type="entry name" value="HAD-like_sf"/>
</dbReference>
<sequence length="756" mass="78589">MAGTVQHLKGASPMSNLVHLDLGVTGMTCASCSSRIERKLNKVDGVKASVNYATESASVDYDPAATNPDSLVEVVRGAGYDAFPVADNTATEHNAEVDAEPSAAEKVDAARTAESRDLGRRTVVSALLSVPVMAVSMIPAWQFMNWQWAATILATIVFVFGGAPFHKATWANLRHGAFTMDTLITMGTSAAYFWSLYALFFGHAGMPGMKMHMSFASNDAHMDHIYLESVGMIITFLLLGRWFELKAKGQSSAALRSLLDLGAKDASLLRGGSEVRVPISQLQVGDVFVVRPGEKIATDGIVLAGASAVDESMLTGESVPVEVKEGDKVTGATLNTSGRLEVRATQVGSDTTLAHIAKLVTAAQSGKAPVQKLVDRIAQVFVPIVIAVSALTLVVHLFFGGLAPAFVAAVAVLIIACPCAMGLATPTAILVGTGRGAQLGLLIKGPEILESTKRVDTIVMDKTGTVTEGTMSVAAVHGPVLEAAAAVEAGSEHPIAKAIVAACPEAARPGHAAQDFTSQAGTGVEATVNGQRVRVGRAEGTLDGFQQAFSATEAAGGTAVAVYIDDKLTGIIDVRDRVKDTSADAVAQLRELGLDPYLLTGDNAGAAQAVASAVGIDASQVAAGVLPQDKVDFIKHLQALGRNVAMVGDGINDAAALAQADLGLAMGAGTDVAIEASDITLMNNDLRSAGDAIRLSRRTLRTIKGNLFWAFAYNVVLIPVAAIGLLNPLFAGLAMALSSVFVVSNSLRLRGFRPRS</sequence>
<dbReference type="InterPro" id="IPR059000">
    <property type="entry name" value="ATPase_P-type_domA"/>
</dbReference>
<feature type="transmembrane region" description="Helical" evidence="12">
    <location>
        <begin position="148"/>
        <end position="166"/>
    </location>
</feature>
<keyword evidence="7" id="KW-1278">Translocase</keyword>
<evidence type="ECO:0000256" key="7">
    <source>
        <dbReference type="ARBA" id="ARBA00022967"/>
    </source>
</evidence>
<dbReference type="GO" id="GO:0005886">
    <property type="term" value="C:plasma membrane"/>
    <property type="evidence" value="ECO:0007669"/>
    <property type="project" value="UniProtKB-SubCell"/>
</dbReference>
<evidence type="ECO:0000313" key="14">
    <source>
        <dbReference type="EMBL" id="APT87840.1"/>
    </source>
</evidence>
<evidence type="ECO:0000256" key="2">
    <source>
        <dbReference type="ARBA" id="ARBA00006024"/>
    </source>
</evidence>
<dbReference type="KEGG" id="cfc:CFLV_12225"/>
<reference evidence="14 15" key="1">
    <citation type="submission" date="2014-08" db="EMBL/GenBank/DDBJ databases">
        <title>Complete genome sequence of Corynebacterium flavescens OJ8(T)(=DSM 20296(T)), isolated from cheese.</title>
        <authorList>
            <person name="Ruckert C."/>
            <person name="Albersmeier A."/>
            <person name="Winkler A."/>
            <person name="Kalinowski J."/>
        </authorList>
    </citation>
    <scope>NUCLEOTIDE SEQUENCE [LARGE SCALE GENOMIC DNA]</scope>
    <source>
        <strain evidence="14 15">OJ8</strain>
    </source>
</reference>
<keyword evidence="4 12" id="KW-0479">Metal-binding</keyword>
<keyword evidence="8 12" id="KW-1133">Transmembrane helix</keyword>
<dbReference type="PROSITE" id="PS01047">
    <property type="entry name" value="HMA_1"/>
    <property type="match status" value="1"/>
</dbReference>
<dbReference type="PANTHER" id="PTHR43520:SF8">
    <property type="entry name" value="P-TYPE CU(+) TRANSPORTER"/>
    <property type="match status" value="1"/>
</dbReference>
<dbReference type="Proteomes" id="UP000185479">
    <property type="component" value="Chromosome"/>
</dbReference>
<dbReference type="SUPFAM" id="SSF56784">
    <property type="entry name" value="HAD-like"/>
    <property type="match status" value="1"/>
</dbReference>
<name>A0A1L7CPS2_CORFL</name>
<evidence type="ECO:0000256" key="5">
    <source>
        <dbReference type="ARBA" id="ARBA00022741"/>
    </source>
</evidence>
<dbReference type="NCBIfam" id="TIGR01512">
    <property type="entry name" value="ATPase-IB2_Cd"/>
    <property type="match status" value="1"/>
</dbReference>
<dbReference type="EMBL" id="CP009246">
    <property type="protein sequence ID" value="APT87840.1"/>
    <property type="molecule type" value="Genomic_DNA"/>
</dbReference>
<comment type="subcellular location">
    <subcellularLocation>
        <location evidence="1">Cell membrane</location>
        <topology evidence="1">Multi-pass membrane protein</topology>
    </subcellularLocation>
</comment>
<dbReference type="PRINTS" id="PR00943">
    <property type="entry name" value="CUATPASE"/>
</dbReference>
<dbReference type="CDD" id="cd02094">
    <property type="entry name" value="P-type_ATPase_Cu-like"/>
    <property type="match status" value="1"/>
</dbReference>
<keyword evidence="5 12" id="KW-0547">Nucleotide-binding</keyword>
<dbReference type="PRINTS" id="PR00119">
    <property type="entry name" value="CATATPASE"/>
</dbReference>
<evidence type="ECO:0000256" key="4">
    <source>
        <dbReference type="ARBA" id="ARBA00022723"/>
    </source>
</evidence>
<evidence type="ECO:0000256" key="3">
    <source>
        <dbReference type="ARBA" id="ARBA00022692"/>
    </source>
</evidence>
<feature type="transmembrane region" description="Helical" evidence="12">
    <location>
        <begin position="405"/>
        <end position="431"/>
    </location>
</feature>
<dbReference type="InterPro" id="IPR006121">
    <property type="entry name" value="HMA_dom"/>
</dbReference>
<dbReference type="InterPro" id="IPR018303">
    <property type="entry name" value="ATPase_P-typ_P_site"/>
</dbReference>
<dbReference type="SFLD" id="SFLDG00002">
    <property type="entry name" value="C1.7:_P-type_atpase_like"/>
    <property type="match status" value="1"/>
</dbReference>
<evidence type="ECO:0000256" key="6">
    <source>
        <dbReference type="ARBA" id="ARBA00022840"/>
    </source>
</evidence>
<dbReference type="Gene3D" id="3.40.1110.10">
    <property type="entry name" value="Calcium-transporting ATPase, cytoplasmic domain N"/>
    <property type="match status" value="1"/>
</dbReference>
<dbReference type="NCBIfam" id="TIGR01525">
    <property type="entry name" value="ATPase-IB_hvy"/>
    <property type="match status" value="1"/>
</dbReference>
<feature type="transmembrane region" description="Helical" evidence="12">
    <location>
        <begin position="380"/>
        <end position="399"/>
    </location>
</feature>
<dbReference type="Gene3D" id="2.70.150.10">
    <property type="entry name" value="Calcium-transporting ATPase, cytoplasmic transduction domain A"/>
    <property type="match status" value="1"/>
</dbReference>
<evidence type="ECO:0000256" key="11">
    <source>
        <dbReference type="ARBA" id="ARBA00074171"/>
    </source>
</evidence>
<dbReference type="SFLD" id="SFLDS00003">
    <property type="entry name" value="Haloacid_Dehalogenase"/>
    <property type="match status" value="1"/>
</dbReference>
<dbReference type="InterPro" id="IPR023299">
    <property type="entry name" value="ATPase_P-typ_cyto_dom_N"/>
</dbReference>
<dbReference type="InterPro" id="IPR001757">
    <property type="entry name" value="P_typ_ATPase"/>
</dbReference>
<keyword evidence="3 12" id="KW-0812">Transmembrane</keyword>
<accession>A0A1L7CPS2</accession>
<evidence type="ECO:0000256" key="9">
    <source>
        <dbReference type="ARBA" id="ARBA00023136"/>
    </source>
</evidence>
<dbReference type="GO" id="GO:0005507">
    <property type="term" value="F:copper ion binding"/>
    <property type="evidence" value="ECO:0007669"/>
    <property type="project" value="TreeGrafter"/>
</dbReference>
<dbReference type="PROSITE" id="PS50846">
    <property type="entry name" value="HMA_2"/>
    <property type="match status" value="1"/>
</dbReference>
<dbReference type="STRING" id="28028.CFLV_12225"/>
<gene>
    <name evidence="14" type="ORF">CFLV_12225</name>
</gene>
<evidence type="ECO:0000256" key="1">
    <source>
        <dbReference type="ARBA" id="ARBA00004651"/>
    </source>
</evidence>
<dbReference type="Pfam" id="PF00403">
    <property type="entry name" value="HMA"/>
    <property type="match status" value="1"/>
</dbReference>
<dbReference type="SUPFAM" id="SSF81653">
    <property type="entry name" value="Calcium ATPase, transduction domain A"/>
    <property type="match status" value="1"/>
</dbReference>
<dbReference type="Pfam" id="PF00702">
    <property type="entry name" value="Hydrolase"/>
    <property type="match status" value="1"/>
</dbReference>
<keyword evidence="12" id="KW-1003">Cell membrane</keyword>
<dbReference type="InterPro" id="IPR008250">
    <property type="entry name" value="ATPase_P-typ_transduc_dom_A_sf"/>
</dbReference>
<dbReference type="InterPro" id="IPR027256">
    <property type="entry name" value="P-typ_ATPase_IB"/>
</dbReference>
<dbReference type="NCBIfam" id="TIGR01494">
    <property type="entry name" value="ATPase_P-type"/>
    <property type="match status" value="1"/>
</dbReference>
<dbReference type="SUPFAM" id="SSF55008">
    <property type="entry name" value="HMA, heavy metal-associated domain"/>
    <property type="match status" value="1"/>
</dbReference>
<comment type="similarity">
    <text evidence="2 12">Belongs to the cation transport ATPase (P-type) (TC 3.A.3) family. Type IB subfamily.</text>
</comment>
<feature type="domain" description="HMA" evidence="13">
    <location>
        <begin position="18"/>
        <end position="83"/>
    </location>
</feature>
<evidence type="ECO:0000256" key="12">
    <source>
        <dbReference type="RuleBase" id="RU362081"/>
    </source>
</evidence>
<dbReference type="SUPFAM" id="SSF81665">
    <property type="entry name" value="Calcium ATPase, transmembrane domain M"/>
    <property type="match status" value="1"/>
</dbReference>